<protein>
    <submittedName>
        <fullName evidence="1">Uncharacterized protein</fullName>
    </submittedName>
</protein>
<dbReference type="RefSeq" id="WP_167465806.1">
    <property type="nucleotide sequence ID" value="NZ_CP046171.1"/>
</dbReference>
<proteinExistence type="predicted"/>
<gene>
    <name evidence="1" type="ORF">F5X71_34790</name>
</gene>
<accession>A0A6G9Y150</accession>
<name>A0A6G9Y150_NOCBR</name>
<organism evidence="1 2">
    <name type="scientific">Nocardia brasiliensis</name>
    <dbReference type="NCBI Taxonomy" id="37326"/>
    <lineage>
        <taxon>Bacteria</taxon>
        <taxon>Bacillati</taxon>
        <taxon>Actinomycetota</taxon>
        <taxon>Actinomycetes</taxon>
        <taxon>Mycobacteriales</taxon>
        <taxon>Nocardiaceae</taxon>
        <taxon>Nocardia</taxon>
    </lineage>
</organism>
<dbReference type="Proteomes" id="UP000501705">
    <property type="component" value="Chromosome"/>
</dbReference>
<dbReference type="EMBL" id="CP046171">
    <property type="protein sequence ID" value="QIS06793.1"/>
    <property type="molecule type" value="Genomic_DNA"/>
</dbReference>
<reference evidence="1 2" key="1">
    <citation type="journal article" date="2019" name="ACS Chem. Biol.">
        <title>Identification and Mobilization of a Cryptic Antibiotic Biosynthesis Gene Locus from a Human-Pathogenic Nocardia Isolate.</title>
        <authorList>
            <person name="Herisse M."/>
            <person name="Ishida K."/>
            <person name="Porter J.L."/>
            <person name="Howden B."/>
            <person name="Hertweck C."/>
            <person name="Stinear T.P."/>
            <person name="Pidot S.J."/>
        </authorList>
    </citation>
    <scope>NUCLEOTIDE SEQUENCE [LARGE SCALE GENOMIC DNA]</scope>
    <source>
        <strain evidence="1 2">AUSMDU00024985</strain>
    </source>
</reference>
<evidence type="ECO:0000313" key="2">
    <source>
        <dbReference type="Proteomes" id="UP000501705"/>
    </source>
</evidence>
<evidence type="ECO:0000313" key="1">
    <source>
        <dbReference type="EMBL" id="QIS06793.1"/>
    </source>
</evidence>
<sequence length="93" mass="10170">MTNEEIDSRVAAVLSVDGELPWDEAVRLVTILRRAEVLRSATGIRSIEITESIDADPRVSIEYEGGRKLAGALRTDIHIPAFGWSNPLLPDAS</sequence>
<dbReference type="AlphaFoldDB" id="A0A6G9Y150"/>